<keyword evidence="3" id="KW-1185">Reference proteome</keyword>
<dbReference type="PROSITE" id="PS00018">
    <property type="entry name" value="EF_HAND_1"/>
    <property type="match status" value="1"/>
</dbReference>
<evidence type="ECO:0000313" key="2">
    <source>
        <dbReference type="EMBL" id="MBD1423391.1"/>
    </source>
</evidence>
<proteinExistence type="predicted"/>
<dbReference type="EMBL" id="JACNYL010000004">
    <property type="protein sequence ID" value="MBD1423391.1"/>
    <property type="molecule type" value="Genomic_DNA"/>
</dbReference>
<feature type="domain" description="Fibrobacter succinogenes major paralogous" evidence="1">
    <location>
        <begin position="172"/>
        <end position="373"/>
    </location>
</feature>
<name>A0ABR7XWG8_9SPHI</name>
<protein>
    <submittedName>
        <fullName evidence="2">Fibrobacter succinogenes major paralogous domain-containing protein</fullName>
    </submittedName>
</protein>
<comment type="caution">
    <text evidence="2">The sequence shown here is derived from an EMBL/GenBank/DDBJ whole genome shotgun (WGS) entry which is preliminary data.</text>
</comment>
<dbReference type="PROSITE" id="PS51257">
    <property type="entry name" value="PROKAR_LIPOPROTEIN"/>
    <property type="match status" value="1"/>
</dbReference>
<dbReference type="InterPro" id="IPR018247">
    <property type="entry name" value="EF_Hand_1_Ca_BS"/>
</dbReference>
<dbReference type="Proteomes" id="UP000651112">
    <property type="component" value="Unassembled WGS sequence"/>
</dbReference>
<sequence>MKKILCICLAFITIIGVLSCEKDDKKATPRFLDVKVRFSGATKPSAGDVLVLNLHYDEVTGKSYRELPVDASQSITLDQQQIESGFRATFEEYPKKETIYLSAYIDVDRDGELGTGDFALFYPNITLSDVESEMGKAENITGEYVVTMDVNVLIGGSAGGVVDIDGNVYETVIIGGQEWMKENLRVTRYRDGTPIPTGLDNKNWAETTSGAYSIYPYGNADGIDSEEQMVATFGLLYNWYVVDNPKGVCPDGWRVPLDDDWKGLERTIGMGNEVNDAAWRGDKAALLMSTDDWWVTSDVLIGADDYGFSAQPAGARYPDGSYNRFGTFAYFWTSTPSGTQGTNGIRRLLTYNNVAINRSNRPSAEGQCIRCIKEQ</sequence>
<organism evidence="2 3">
    <name type="scientific">Sphingobacterium chuzhouense</name>
    <dbReference type="NCBI Taxonomy" id="1742264"/>
    <lineage>
        <taxon>Bacteria</taxon>
        <taxon>Pseudomonadati</taxon>
        <taxon>Bacteroidota</taxon>
        <taxon>Sphingobacteriia</taxon>
        <taxon>Sphingobacteriales</taxon>
        <taxon>Sphingobacteriaceae</taxon>
        <taxon>Sphingobacterium</taxon>
    </lineage>
</organism>
<dbReference type="RefSeq" id="WP_190315166.1">
    <property type="nucleotide sequence ID" value="NZ_JACNYL010000004.1"/>
</dbReference>
<gene>
    <name evidence="2" type="ORF">H8B21_17640</name>
</gene>
<dbReference type="NCBIfam" id="TIGR02145">
    <property type="entry name" value="Fib_succ_major"/>
    <property type="match status" value="1"/>
</dbReference>
<dbReference type="InterPro" id="IPR011871">
    <property type="entry name" value="Fib_succ_major"/>
</dbReference>
<reference evidence="2 3" key="1">
    <citation type="submission" date="2020-08" db="EMBL/GenBank/DDBJ databases">
        <title>Sphingobacterium sp. DN00404 isolated from aquaculture water.</title>
        <authorList>
            <person name="Zhang M."/>
        </authorList>
    </citation>
    <scope>NUCLEOTIDE SEQUENCE [LARGE SCALE GENOMIC DNA]</scope>
    <source>
        <strain evidence="2 3">KCTC 42746</strain>
    </source>
</reference>
<evidence type="ECO:0000259" key="1">
    <source>
        <dbReference type="Pfam" id="PF09603"/>
    </source>
</evidence>
<evidence type="ECO:0000313" key="3">
    <source>
        <dbReference type="Proteomes" id="UP000651112"/>
    </source>
</evidence>
<accession>A0ABR7XWG8</accession>
<dbReference type="Pfam" id="PF09603">
    <property type="entry name" value="Fib_succ_major"/>
    <property type="match status" value="1"/>
</dbReference>